<dbReference type="Pfam" id="PF10934">
    <property type="entry name" value="Sheath_initiator"/>
    <property type="match status" value="1"/>
</dbReference>
<gene>
    <name evidence="1" type="ORF">SAMN04488542_102260</name>
</gene>
<reference evidence="1 2" key="1">
    <citation type="submission" date="2016-10" db="EMBL/GenBank/DDBJ databases">
        <authorList>
            <person name="de Groot N.N."/>
        </authorList>
    </citation>
    <scope>NUCLEOTIDE SEQUENCE [LARGE SCALE GENOMIC DNA]</scope>
    <source>
        <strain evidence="1 2">DSM 28129</strain>
    </source>
</reference>
<dbReference type="STRING" id="670482.SAMN04488542_102260"/>
<evidence type="ECO:0008006" key="3">
    <source>
        <dbReference type="Google" id="ProtNLM"/>
    </source>
</evidence>
<evidence type="ECO:0000313" key="2">
    <source>
        <dbReference type="Proteomes" id="UP000198972"/>
    </source>
</evidence>
<protein>
    <recommendedName>
        <fullName evidence="3">DUF2634 domain-containing protein</fullName>
    </recommendedName>
</protein>
<evidence type="ECO:0000313" key="1">
    <source>
        <dbReference type="EMBL" id="SDE82168.1"/>
    </source>
</evidence>
<accession>A0A1G7G202</accession>
<keyword evidence="2" id="KW-1185">Reference proteome</keyword>
<dbReference type="InterPro" id="IPR020288">
    <property type="entry name" value="Sheath_initiator"/>
</dbReference>
<dbReference type="Proteomes" id="UP000198972">
    <property type="component" value="Unassembled WGS sequence"/>
</dbReference>
<name>A0A1G7G202_9BACL</name>
<proteinExistence type="predicted"/>
<dbReference type="EMBL" id="FNBG01000002">
    <property type="protein sequence ID" value="SDE82168.1"/>
    <property type="molecule type" value="Genomic_DNA"/>
</dbReference>
<organism evidence="1 2">
    <name type="scientific">Fontibacillus panacisegetis</name>
    <dbReference type="NCBI Taxonomy" id="670482"/>
    <lineage>
        <taxon>Bacteria</taxon>
        <taxon>Bacillati</taxon>
        <taxon>Bacillota</taxon>
        <taxon>Bacilli</taxon>
        <taxon>Bacillales</taxon>
        <taxon>Paenibacillaceae</taxon>
        <taxon>Fontibacillus</taxon>
    </lineage>
</organism>
<sequence length="151" mass="17154">MVASLFPEDTVWMPENGVDSDSADITFGRSWLFDFEAGDFIFSPTRKISTAVDTAAWVMWCEKAVRTPRYRHLIYSRDYGQEYDDLIGRGYSRAVLESEIERMMTEALTVDPRTAGVDSFTFEWSSDACQFTCNVKNVRDETITLEGGVSV</sequence>
<dbReference type="AlphaFoldDB" id="A0A1G7G202"/>